<dbReference type="OrthoDB" id="3261436at2759"/>
<comment type="caution">
    <text evidence="1">The sequence shown here is derived from an EMBL/GenBank/DDBJ whole genome shotgun (WGS) entry which is preliminary data.</text>
</comment>
<dbReference type="Proteomes" id="UP000772434">
    <property type="component" value="Unassembled WGS sequence"/>
</dbReference>
<proteinExistence type="predicted"/>
<evidence type="ECO:0000313" key="2">
    <source>
        <dbReference type="Proteomes" id="UP000772434"/>
    </source>
</evidence>
<evidence type="ECO:0000313" key="1">
    <source>
        <dbReference type="EMBL" id="KAF9060340.1"/>
    </source>
</evidence>
<sequence>MGSVRDISLFLPSAVMLGGGLCSAELLEIEWKLRASQGLDELENLRKYLLSRTAIFKYKLRYGHGQYDGLRSAKAIETISAKIEACAARYRLHHVVLIQATPLLRLGGTETVFKEFRVKDTRGIDCDAMDAEHEAETDLLWIWLGEGIDPSDQETINESLRIAWCKSRALAHRWQEEGLLVQEEMRRTIETFEYKAREWEQRGTLAKEIRSHSIGGQVLLEDDSGFVQGRAAYTARQAAIRWKLRDYCNSTWSQMLSLLRSGVGDIGHWA</sequence>
<keyword evidence="2" id="KW-1185">Reference proteome</keyword>
<dbReference type="AlphaFoldDB" id="A0A9P5PDY2"/>
<dbReference type="EMBL" id="JADNRY010000248">
    <property type="protein sequence ID" value="KAF9060340.1"/>
    <property type="molecule type" value="Genomic_DNA"/>
</dbReference>
<name>A0A9P5PDY2_9AGAR</name>
<accession>A0A9P5PDY2</accession>
<organism evidence="1 2">
    <name type="scientific">Rhodocollybia butyracea</name>
    <dbReference type="NCBI Taxonomy" id="206335"/>
    <lineage>
        <taxon>Eukaryota</taxon>
        <taxon>Fungi</taxon>
        <taxon>Dikarya</taxon>
        <taxon>Basidiomycota</taxon>
        <taxon>Agaricomycotina</taxon>
        <taxon>Agaricomycetes</taxon>
        <taxon>Agaricomycetidae</taxon>
        <taxon>Agaricales</taxon>
        <taxon>Marasmiineae</taxon>
        <taxon>Omphalotaceae</taxon>
        <taxon>Rhodocollybia</taxon>
    </lineage>
</organism>
<gene>
    <name evidence="1" type="ORF">BDP27DRAFT_1452773</name>
</gene>
<reference evidence="1" key="1">
    <citation type="submission" date="2020-11" db="EMBL/GenBank/DDBJ databases">
        <authorList>
            <consortium name="DOE Joint Genome Institute"/>
            <person name="Ahrendt S."/>
            <person name="Riley R."/>
            <person name="Andreopoulos W."/>
            <person name="Labutti K."/>
            <person name="Pangilinan J."/>
            <person name="Ruiz-Duenas F.J."/>
            <person name="Barrasa J.M."/>
            <person name="Sanchez-Garcia M."/>
            <person name="Camarero S."/>
            <person name="Miyauchi S."/>
            <person name="Serrano A."/>
            <person name="Linde D."/>
            <person name="Babiker R."/>
            <person name="Drula E."/>
            <person name="Ayuso-Fernandez I."/>
            <person name="Pacheco R."/>
            <person name="Padilla G."/>
            <person name="Ferreira P."/>
            <person name="Barriuso J."/>
            <person name="Kellner H."/>
            <person name="Castanera R."/>
            <person name="Alfaro M."/>
            <person name="Ramirez L."/>
            <person name="Pisabarro A.G."/>
            <person name="Kuo A."/>
            <person name="Tritt A."/>
            <person name="Lipzen A."/>
            <person name="He G."/>
            <person name="Yan M."/>
            <person name="Ng V."/>
            <person name="Cullen D."/>
            <person name="Martin F."/>
            <person name="Rosso M.-N."/>
            <person name="Henrissat B."/>
            <person name="Hibbett D."/>
            <person name="Martinez A.T."/>
            <person name="Grigoriev I.V."/>
        </authorList>
    </citation>
    <scope>NUCLEOTIDE SEQUENCE</scope>
    <source>
        <strain evidence="1">AH 40177</strain>
    </source>
</reference>
<protein>
    <submittedName>
        <fullName evidence="1">Uncharacterized protein</fullName>
    </submittedName>
</protein>